<dbReference type="GO" id="GO:0003677">
    <property type="term" value="F:DNA binding"/>
    <property type="evidence" value="ECO:0007669"/>
    <property type="project" value="InterPro"/>
</dbReference>
<proteinExistence type="predicted"/>
<dbReference type="Gene3D" id="3.40.50.300">
    <property type="entry name" value="P-loop containing nucleotide triphosphate hydrolases"/>
    <property type="match status" value="1"/>
</dbReference>
<dbReference type="GO" id="GO:0005524">
    <property type="term" value="F:ATP binding"/>
    <property type="evidence" value="ECO:0007669"/>
    <property type="project" value="UniProtKB-KW"/>
</dbReference>
<evidence type="ECO:0000256" key="2">
    <source>
        <dbReference type="ARBA" id="ARBA00022840"/>
    </source>
</evidence>
<dbReference type="AlphaFoldDB" id="X1B8M4"/>
<sequence length="290" mass="33176">IITQPSEDSFDKWYEDMGLADYTHKSKLMDIFNTIGRACHISEVEGYSEEEFGTIMSRILRRCMEEESYLGIVTRVINEKYPGLASPFRSTPTAEEMQAHEEFLYRHRIHKVQLNIDTNIEEFSKELEQIKAAAKTDFEVLARKLNVLVIIGVDAWELTLYCLMSPNAPRFLMNALDFRPNVHEMLAGDISTAKSKVFKIAKMIAPKMVIVDDTTKATFEGVAPTRSGDEIAEGIIDWAMDGVMIVEEFTSKFTRMPLFRRVMDGEFIQIFKKGSPKGLHSNTTMLHPFR</sequence>
<evidence type="ECO:0000256" key="1">
    <source>
        <dbReference type="ARBA" id="ARBA00022741"/>
    </source>
</evidence>
<name>X1B8M4_9ZZZZ</name>
<dbReference type="InterPro" id="IPR001208">
    <property type="entry name" value="MCM_dom"/>
</dbReference>
<keyword evidence="1" id="KW-0547">Nucleotide-binding</keyword>
<keyword evidence="2" id="KW-0067">ATP-binding</keyword>
<organism evidence="4">
    <name type="scientific">marine sediment metagenome</name>
    <dbReference type="NCBI Taxonomy" id="412755"/>
    <lineage>
        <taxon>unclassified sequences</taxon>
        <taxon>metagenomes</taxon>
        <taxon>ecological metagenomes</taxon>
    </lineage>
</organism>
<evidence type="ECO:0000313" key="4">
    <source>
        <dbReference type="EMBL" id="GAG68346.1"/>
    </source>
</evidence>
<protein>
    <recommendedName>
        <fullName evidence="3">MCM C-terminal AAA(+) ATPase domain-containing protein</fullName>
    </recommendedName>
</protein>
<dbReference type="InterPro" id="IPR027417">
    <property type="entry name" value="P-loop_NTPase"/>
</dbReference>
<dbReference type="EMBL" id="BART01009434">
    <property type="protein sequence ID" value="GAG68346.1"/>
    <property type="molecule type" value="Genomic_DNA"/>
</dbReference>
<evidence type="ECO:0000259" key="3">
    <source>
        <dbReference type="Pfam" id="PF00493"/>
    </source>
</evidence>
<comment type="caution">
    <text evidence="4">The sequence shown here is derived from an EMBL/GenBank/DDBJ whole genome shotgun (WGS) entry which is preliminary data.</text>
</comment>
<feature type="non-terminal residue" evidence="4">
    <location>
        <position position="1"/>
    </location>
</feature>
<reference evidence="4" key="1">
    <citation type="journal article" date="2014" name="Front. Microbiol.">
        <title>High frequency of phylogenetically diverse reductive dehalogenase-homologous genes in deep subseafloor sedimentary metagenomes.</title>
        <authorList>
            <person name="Kawai M."/>
            <person name="Futagami T."/>
            <person name="Toyoda A."/>
            <person name="Takaki Y."/>
            <person name="Nishi S."/>
            <person name="Hori S."/>
            <person name="Arai W."/>
            <person name="Tsubouchi T."/>
            <person name="Morono Y."/>
            <person name="Uchiyama I."/>
            <person name="Ito T."/>
            <person name="Fujiyama A."/>
            <person name="Inagaki F."/>
            <person name="Takami H."/>
        </authorList>
    </citation>
    <scope>NUCLEOTIDE SEQUENCE</scope>
    <source>
        <strain evidence="4">Expedition CK06-06</strain>
    </source>
</reference>
<feature type="domain" description="MCM C-terminal AAA(+) ATPase" evidence="3">
    <location>
        <begin position="138"/>
        <end position="286"/>
    </location>
</feature>
<accession>X1B8M4</accession>
<dbReference type="Pfam" id="PF00493">
    <property type="entry name" value="MCM"/>
    <property type="match status" value="1"/>
</dbReference>
<gene>
    <name evidence="4" type="ORF">S01H4_20907</name>
</gene>